<sequence length="130" mass="14023">MSSVYVSEPPTKGKVILNTTYGLMDIELWPQRGTKAVRNFVQLCMEGYYENTIFHRIIKSFLVQGGDPLVLAKTPTEVQDAAAAAAATNAMDVDNVIGPLSADTPPQLGRDIVGENVVDSSLFKDAPPGR</sequence>
<evidence type="ECO:0000313" key="2">
    <source>
        <dbReference type="Proteomes" id="UP001060215"/>
    </source>
</evidence>
<gene>
    <name evidence="1" type="ORF">LOK49_LG13G02993</name>
</gene>
<comment type="caution">
    <text evidence="1">The sequence shown here is derived from an EMBL/GenBank/DDBJ whole genome shotgun (WGS) entry which is preliminary data.</text>
</comment>
<evidence type="ECO:0000313" key="1">
    <source>
        <dbReference type="EMBL" id="KAI7988080.1"/>
    </source>
</evidence>
<dbReference type="Proteomes" id="UP001060215">
    <property type="component" value="Chromosome 14"/>
</dbReference>
<protein>
    <submittedName>
        <fullName evidence="1">Peptidyl-prolyl cis-trans isomerase CYP57</fullName>
    </submittedName>
</protein>
<name>A0ACC0FHC7_9ERIC</name>
<organism evidence="1 2">
    <name type="scientific">Camellia lanceoleosa</name>
    <dbReference type="NCBI Taxonomy" id="1840588"/>
    <lineage>
        <taxon>Eukaryota</taxon>
        <taxon>Viridiplantae</taxon>
        <taxon>Streptophyta</taxon>
        <taxon>Embryophyta</taxon>
        <taxon>Tracheophyta</taxon>
        <taxon>Spermatophyta</taxon>
        <taxon>Magnoliopsida</taxon>
        <taxon>eudicotyledons</taxon>
        <taxon>Gunneridae</taxon>
        <taxon>Pentapetalae</taxon>
        <taxon>asterids</taxon>
        <taxon>Ericales</taxon>
        <taxon>Theaceae</taxon>
        <taxon>Camellia</taxon>
    </lineage>
</organism>
<dbReference type="EMBL" id="CM045771">
    <property type="protein sequence ID" value="KAI7988080.1"/>
    <property type="molecule type" value="Genomic_DNA"/>
</dbReference>
<accession>A0ACC0FHC7</accession>
<reference evidence="1 2" key="1">
    <citation type="journal article" date="2022" name="Plant J.">
        <title>Chromosome-level genome of Camellia lanceoleosa provides a valuable resource for understanding genome evolution and self-incompatibility.</title>
        <authorList>
            <person name="Gong W."/>
            <person name="Xiao S."/>
            <person name="Wang L."/>
            <person name="Liao Z."/>
            <person name="Chang Y."/>
            <person name="Mo W."/>
            <person name="Hu G."/>
            <person name="Li W."/>
            <person name="Zhao G."/>
            <person name="Zhu H."/>
            <person name="Hu X."/>
            <person name="Ji K."/>
            <person name="Xiang X."/>
            <person name="Song Q."/>
            <person name="Yuan D."/>
            <person name="Jin S."/>
            <person name="Zhang L."/>
        </authorList>
    </citation>
    <scope>NUCLEOTIDE SEQUENCE [LARGE SCALE GENOMIC DNA]</scope>
    <source>
        <strain evidence="1">SQ_2022a</strain>
    </source>
</reference>
<proteinExistence type="predicted"/>
<keyword evidence="1" id="KW-0413">Isomerase</keyword>
<keyword evidence="2" id="KW-1185">Reference proteome</keyword>